<proteinExistence type="predicted"/>
<name>A0A6D2J556_9BRAS</name>
<evidence type="ECO:0000313" key="1">
    <source>
        <dbReference type="EMBL" id="CAA7032269.1"/>
    </source>
</evidence>
<organism evidence="1 2">
    <name type="scientific">Microthlaspi erraticum</name>
    <dbReference type="NCBI Taxonomy" id="1685480"/>
    <lineage>
        <taxon>Eukaryota</taxon>
        <taxon>Viridiplantae</taxon>
        <taxon>Streptophyta</taxon>
        <taxon>Embryophyta</taxon>
        <taxon>Tracheophyta</taxon>
        <taxon>Spermatophyta</taxon>
        <taxon>Magnoliopsida</taxon>
        <taxon>eudicotyledons</taxon>
        <taxon>Gunneridae</taxon>
        <taxon>Pentapetalae</taxon>
        <taxon>rosids</taxon>
        <taxon>malvids</taxon>
        <taxon>Brassicales</taxon>
        <taxon>Brassicaceae</taxon>
        <taxon>Coluteocarpeae</taxon>
        <taxon>Microthlaspi</taxon>
    </lineage>
</organism>
<dbReference type="EMBL" id="CACVBM020001118">
    <property type="protein sequence ID" value="CAA7032269.1"/>
    <property type="molecule type" value="Genomic_DNA"/>
</dbReference>
<dbReference type="AlphaFoldDB" id="A0A6D2J556"/>
<protein>
    <submittedName>
        <fullName evidence="1">Uncharacterized protein</fullName>
    </submittedName>
</protein>
<gene>
    <name evidence="1" type="ORF">MERR_LOCUS19504</name>
</gene>
<keyword evidence="2" id="KW-1185">Reference proteome</keyword>
<comment type="caution">
    <text evidence="1">The sequence shown here is derived from an EMBL/GenBank/DDBJ whole genome shotgun (WGS) entry which is preliminary data.</text>
</comment>
<sequence length="78" mass="8725">MLGVIISFSYVMSLDFSLISSSSGFKSPDLPDSDSLEFPPPKTHASRFSDSVFQGEAYDWCKLRISGDLVGVWRNFRV</sequence>
<accession>A0A6D2J556</accession>
<evidence type="ECO:0000313" key="2">
    <source>
        <dbReference type="Proteomes" id="UP000467841"/>
    </source>
</evidence>
<dbReference type="Proteomes" id="UP000467841">
    <property type="component" value="Unassembled WGS sequence"/>
</dbReference>
<reference evidence="1" key="1">
    <citation type="submission" date="2020-01" db="EMBL/GenBank/DDBJ databases">
        <authorList>
            <person name="Mishra B."/>
        </authorList>
    </citation>
    <scope>NUCLEOTIDE SEQUENCE [LARGE SCALE GENOMIC DNA]</scope>
</reference>